<evidence type="ECO:0000256" key="11">
    <source>
        <dbReference type="HAMAP-Rule" id="MF_00244"/>
    </source>
</evidence>
<evidence type="ECO:0000256" key="10">
    <source>
        <dbReference type="ARBA" id="ARBA00048721"/>
    </source>
</evidence>
<dbReference type="NCBIfam" id="TIGR00125">
    <property type="entry name" value="cyt_tran_rel"/>
    <property type="match status" value="1"/>
</dbReference>
<keyword evidence="9 11" id="KW-0520">NAD</keyword>
<gene>
    <name evidence="11 13" type="primary">nadD</name>
    <name evidence="13" type="ORF">ACFOPX_05780</name>
</gene>
<dbReference type="PANTHER" id="PTHR39321">
    <property type="entry name" value="NICOTINATE-NUCLEOTIDE ADENYLYLTRANSFERASE-RELATED"/>
    <property type="match status" value="1"/>
</dbReference>
<evidence type="ECO:0000256" key="7">
    <source>
        <dbReference type="ARBA" id="ARBA00022741"/>
    </source>
</evidence>
<dbReference type="Gene3D" id="3.40.50.620">
    <property type="entry name" value="HUPs"/>
    <property type="match status" value="1"/>
</dbReference>
<dbReference type="GO" id="GO:0004515">
    <property type="term" value="F:nicotinate-nucleotide adenylyltransferase activity"/>
    <property type="evidence" value="ECO:0007669"/>
    <property type="project" value="UniProtKB-EC"/>
</dbReference>
<dbReference type="HAMAP" id="MF_00244">
    <property type="entry name" value="NaMN_adenylyltr"/>
    <property type="match status" value="1"/>
</dbReference>
<keyword evidence="8 11" id="KW-0067">ATP-binding</keyword>
<evidence type="ECO:0000256" key="3">
    <source>
        <dbReference type="ARBA" id="ARBA00009014"/>
    </source>
</evidence>
<comment type="similarity">
    <text evidence="3 11">Belongs to the NadD family.</text>
</comment>
<keyword evidence="14" id="KW-1185">Reference proteome</keyword>
<evidence type="ECO:0000256" key="4">
    <source>
        <dbReference type="ARBA" id="ARBA00022642"/>
    </source>
</evidence>
<dbReference type="EMBL" id="JBHRZO010000037">
    <property type="protein sequence ID" value="MFC3848034.1"/>
    <property type="molecule type" value="Genomic_DNA"/>
</dbReference>
<dbReference type="EC" id="2.7.7.18" evidence="11"/>
<evidence type="ECO:0000313" key="13">
    <source>
        <dbReference type="EMBL" id="MFC3848034.1"/>
    </source>
</evidence>
<dbReference type="SUPFAM" id="SSF52374">
    <property type="entry name" value="Nucleotidylyl transferase"/>
    <property type="match status" value="1"/>
</dbReference>
<dbReference type="NCBIfam" id="TIGR00482">
    <property type="entry name" value="nicotinate (nicotinamide) nucleotide adenylyltransferase"/>
    <property type="match status" value="1"/>
</dbReference>
<dbReference type="Pfam" id="PF01467">
    <property type="entry name" value="CTP_transf_like"/>
    <property type="match status" value="1"/>
</dbReference>
<comment type="pathway">
    <text evidence="2 11">Cofactor biosynthesis; NAD(+) biosynthesis; deamido-NAD(+) from nicotinate D-ribonucleotide: step 1/1.</text>
</comment>
<dbReference type="InterPro" id="IPR005248">
    <property type="entry name" value="NadD/NMNAT"/>
</dbReference>
<keyword evidence="6 11" id="KW-0548">Nucleotidyltransferase</keyword>
<comment type="function">
    <text evidence="1 11">Catalyzes the reversible adenylation of nicotinate mononucleotide (NaMN) to nicotinic acid adenine dinucleotide (NaAD).</text>
</comment>
<name>A0ABV7ZIC2_9HELI</name>
<keyword evidence="4 11" id="KW-0662">Pyridine nucleotide biosynthesis</keyword>
<dbReference type="Proteomes" id="UP001595783">
    <property type="component" value="Unassembled WGS sequence"/>
</dbReference>
<accession>A0ABV7ZIC2</accession>
<evidence type="ECO:0000256" key="9">
    <source>
        <dbReference type="ARBA" id="ARBA00023027"/>
    </source>
</evidence>
<keyword evidence="7 11" id="KW-0547">Nucleotide-binding</keyword>
<evidence type="ECO:0000256" key="1">
    <source>
        <dbReference type="ARBA" id="ARBA00002324"/>
    </source>
</evidence>
<feature type="domain" description="Cytidyltransferase-like" evidence="12">
    <location>
        <begin position="10"/>
        <end position="166"/>
    </location>
</feature>
<proteinExistence type="inferred from homology"/>
<sequence>MSKTPSKIALYGGSFDPPHIAHLEVIYQALEHLEIDQLIVLVAYQNPFKGAPCFSATQRYTWMQRLLSGLAKVEVSDFEIRAQRPVPSVESVLHFHHTLQPSKLYFILGADNLAHLSQWEGYTTMQKLTEFVIVQREGYPIEPSFSSLCIPLPQIQERISSSQIKALLAQHQIPAHLPPILQRGVVQAFKETHARS</sequence>
<comment type="catalytic activity">
    <reaction evidence="10 11">
        <text>nicotinate beta-D-ribonucleotide + ATP + H(+) = deamido-NAD(+) + diphosphate</text>
        <dbReference type="Rhea" id="RHEA:22860"/>
        <dbReference type="ChEBI" id="CHEBI:15378"/>
        <dbReference type="ChEBI" id="CHEBI:30616"/>
        <dbReference type="ChEBI" id="CHEBI:33019"/>
        <dbReference type="ChEBI" id="CHEBI:57502"/>
        <dbReference type="ChEBI" id="CHEBI:58437"/>
        <dbReference type="EC" id="2.7.7.18"/>
    </reaction>
</comment>
<reference evidence="14" key="1">
    <citation type="journal article" date="2019" name="Int. J. Syst. Evol. Microbiol.">
        <title>The Global Catalogue of Microorganisms (GCM) 10K type strain sequencing project: providing services to taxonomists for standard genome sequencing and annotation.</title>
        <authorList>
            <consortium name="The Broad Institute Genomics Platform"/>
            <consortium name="The Broad Institute Genome Sequencing Center for Infectious Disease"/>
            <person name="Wu L."/>
            <person name="Ma J."/>
        </authorList>
    </citation>
    <scope>NUCLEOTIDE SEQUENCE [LARGE SCALE GENOMIC DNA]</scope>
    <source>
        <strain evidence="14">CCUG 53816</strain>
    </source>
</reference>
<dbReference type="InterPro" id="IPR014729">
    <property type="entry name" value="Rossmann-like_a/b/a_fold"/>
</dbReference>
<dbReference type="RefSeq" id="WP_104752614.1">
    <property type="nucleotide sequence ID" value="NZ_FZMF01000033.1"/>
</dbReference>
<comment type="caution">
    <text evidence="13">The sequence shown here is derived from an EMBL/GenBank/DDBJ whole genome shotgun (WGS) entry which is preliminary data.</text>
</comment>
<keyword evidence="5 11" id="KW-0808">Transferase</keyword>
<dbReference type="InterPro" id="IPR004821">
    <property type="entry name" value="Cyt_trans-like"/>
</dbReference>
<evidence type="ECO:0000256" key="5">
    <source>
        <dbReference type="ARBA" id="ARBA00022679"/>
    </source>
</evidence>
<evidence type="ECO:0000256" key="2">
    <source>
        <dbReference type="ARBA" id="ARBA00005019"/>
    </source>
</evidence>
<dbReference type="CDD" id="cd02165">
    <property type="entry name" value="NMNAT"/>
    <property type="match status" value="1"/>
</dbReference>
<evidence type="ECO:0000256" key="6">
    <source>
        <dbReference type="ARBA" id="ARBA00022695"/>
    </source>
</evidence>
<organism evidence="13 14">
    <name type="scientific">Helicobacter baculiformis</name>
    <dbReference type="NCBI Taxonomy" id="427351"/>
    <lineage>
        <taxon>Bacteria</taxon>
        <taxon>Pseudomonadati</taxon>
        <taxon>Campylobacterota</taxon>
        <taxon>Epsilonproteobacteria</taxon>
        <taxon>Campylobacterales</taxon>
        <taxon>Helicobacteraceae</taxon>
        <taxon>Helicobacter</taxon>
    </lineage>
</organism>
<evidence type="ECO:0000256" key="8">
    <source>
        <dbReference type="ARBA" id="ARBA00022840"/>
    </source>
</evidence>
<evidence type="ECO:0000313" key="14">
    <source>
        <dbReference type="Proteomes" id="UP001595783"/>
    </source>
</evidence>
<dbReference type="PANTHER" id="PTHR39321:SF3">
    <property type="entry name" value="PHOSPHOPANTETHEINE ADENYLYLTRANSFERASE"/>
    <property type="match status" value="1"/>
</dbReference>
<protein>
    <recommendedName>
        <fullName evidence="11">Probable nicotinate-nucleotide adenylyltransferase</fullName>
        <ecNumber evidence="11">2.7.7.18</ecNumber>
    </recommendedName>
    <alternativeName>
        <fullName evidence="11">Deamido-NAD(+) diphosphorylase</fullName>
    </alternativeName>
    <alternativeName>
        <fullName evidence="11">Deamido-NAD(+) pyrophosphorylase</fullName>
    </alternativeName>
    <alternativeName>
        <fullName evidence="11">Nicotinate mononucleotide adenylyltransferase</fullName>
        <shortName evidence="11">NaMN adenylyltransferase</shortName>
    </alternativeName>
</protein>
<evidence type="ECO:0000259" key="12">
    <source>
        <dbReference type="Pfam" id="PF01467"/>
    </source>
</evidence>